<name>A0A8S3XRZ7_PARAO</name>
<keyword evidence="2" id="KW-1185">Reference proteome</keyword>
<protein>
    <submittedName>
        <fullName evidence="1">(apollo) hypothetical protein</fullName>
    </submittedName>
</protein>
<evidence type="ECO:0000313" key="2">
    <source>
        <dbReference type="Proteomes" id="UP000691718"/>
    </source>
</evidence>
<reference evidence="1" key="1">
    <citation type="submission" date="2021-04" db="EMBL/GenBank/DDBJ databases">
        <authorList>
            <person name="Tunstrom K."/>
        </authorList>
    </citation>
    <scope>NUCLEOTIDE SEQUENCE</scope>
</reference>
<accession>A0A8S3XRZ7</accession>
<proteinExistence type="predicted"/>
<gene>
    <name evidence="1" type="ORF">PAPOLLO_LOCUS21817</name>
</gene>
<dbReference type="Proteomes" id="UP000691718">
    <property type="component" value="Unassembled WGS sequence"/>
</dbReference>
<dbReference type="AlphaFoldDB" id="A0A8S3XRZ7"/>
<dbReference type="OrthoDB" id="8041622at2759"/>
<organism evidence="1 2">
    <name type="scientific">Parnassius apollo</name>
    <name type="common">Apollo butterfly</name>
    <name type="synonym">Papilio apollo</name>
    <dbReference type="NCBI Taxonomy" id="110799"/>
    <lineage>
        <taxon>Eukaryota</taxon>
        <taxon>Metazoa</taxon>
        <taxon>Ecdysozoa</taxon>
        <taxon>Arthropoda</taxon>
        <taxon>Hexapoda</taxon>
        <taxon>Insecta</taxon>
        <taxon>Pterygota</taxon>
        <taxon>Neoptera</taxon>
        <taxon>Endopterygota</taxon>
        <taxon>Lepidoptera</taxon>
        <taxon>Glossata</taxon>
        <taxon>Ditrysia</taxon>
        <taxon>Papilionoidea</taxon>
        <taxon>Papilionidae</taxon>
        <taxon>Parnassiinae</taxon>
        <taxon>Parnassini</taxon>
        <taxon>Parnassius</taxon>
        <taxon>Parnassius</taxon>
    </lineage>
</organism>
<comment type="caution">
    <text evidence="1">The sequence shown here is derived from an EMBL/GenBank/DDBJ whole genome shotgun (WGS) entry which is preliminary data.</text>
</comment>
<dbReference type="EMBL" id="CAJQZP010001342">
    <property type="protein sequence ID" value="CAG5040109.1"/>
    <property type="molecule type" value="Genomic_DNA"/>
</dbReference>
<evidence type="ECO:0000313" key="1">
    <source>
        <dbReference type="EMBL" id="CAG5040109.1"/>
    </source>
</evidence>
<sequence length="96" mass="10845">MTMGIVFLEELEILLLTGKVKKKLLAMVRQFGVPTLFLTISAAEVQCITLLILLSEVVDKKKLTELEAENLPYDIKTRLIQSDPFICATYFGIKLK</sequence>